<reference evidence="1 2" key="1">
    <citation type="submission" date="2021-01" db="EMBL/GenBank/DDBJ databases">
        <title>Whole genome shotgun sequence of Actinoplanes lobatus NBRC 12513.</title>
        <authorList>
            <person name="Komaki H."/>
            <person name="Tamura T."/>
        </authorList>
    </citation>
    <scope>NUCLEOTIDE SEQUENCE [LARGE SCALE GENOMIC DNA]</scope>
    <source>
        <strain evidence="1 2">NBRC 12513</strain>
    </source>
</reference>
<protein>
    <submittedName>
        <fullName evidence="1">Uncharacterized protein</fullName>
    </submittedName>
</protein>
<evidence type="ECO:0000313" key="1">
    <source>
        <dbReference type="EMBL" id="GIE44947.1"/>
    </source>
</evidence>
<comment type="caution">
    <text evidence="1">The sequence shown here is derived from an EMBL/GenBank/DDBJ whole genome shotgun (WGS) entry which is preliminary data.</text>
</comment>
<organism evidence="1 2">
    <name type="scientific">Actinoplanes lobatus</name>
    <dbReference type="NCBI Taxonomy" id="113568"/>
    <lineage>
        <taxon>Bacteria</taxon>
        <taxon>Bacillati</taxon>
        <taxon>Actinomycetota</taxon>
        <taxon>Actinomycetes</taxon>
        <taxon>Micromonosporales</taxon>
        <taxon>Micromonosporaceae</taxon>
        <taxon>Actinoplanes</taxon>
    </lineage>
</organism>
<proteinExistence type="predicted"/>
<dbReference type="Proteomes" id="UP000631312">
    <property type="component" value="Unassembled WGS sequence"/>
</dbReference>
<name>A0ABQ4AVD2_9ACTN</name>
<gene>
    <name evidence="1" type="ORF">Alo02nite_78450</name>
</gene>
<dbReference type="EMBL" id="BOMP01000146">
    <property type="protein sequence ID" value="GIE44947.1"/>
    <property type="molecule type" value="Genomic_DNA"/>
</dbReference>
<accession>A0ABQ4AVD2</accession>
<sequence length="95" mass="10399">MCHCQGWVLRIDGACRARRAACARTAVRDVMVSGWAVRCGAGRVGGPGCRAAGEFVAWTGLEARGEDDVELREVIVHMIEHADPPRERIDGRRGR</sequence>
<keyword evidence="2" id="KW-1185">Reference proteome</keyword>
<evidence type="ECO:0000313" key="2">
    <source>
        <dbReference type="Proteomes" id="UP000631312"/>
    </source>
</evidence>